<evidence type="ECO:0000256" key="3">
    <source>
        <dbReference type="ARBA" id="ARBA00022692"/>
    </source>
</evidence>
<feature type="transmembrane region" description="Helical" evidence="6">
    <location>
        <begin position="82"/>
        <end position="101"/>
    </location>
</feature>
<dbReference type="RefSeq" id="WP_169068271.1">
    <property type="nucleotide sequence ID" value="NZ_SPMY01000071.1"/>
</dbReference>
<protein>
    <submittedName>
        <fullName evidence="7">Translocase</fullName>
    </submittedName>
</protein>
<evidence type="ECO:0000256" key="5">
    <source>
        <dbReference type="ARBA" id="ARBA00023136"/>
    </source>
</evidence>
<dbReference type="PANTHER" id="PTHR30250">
    <property type="entry name" value="PST FAMILY PREDICTED COLANIC ACID TRANSPORTER"/>
    <property type="match status" value="1"/>
</dbReference>
<keyword evidence="5 6" id="KW-0472">Membrane</keyword>
<comment type="subcellular location">
    <subcellularLocation>
        <location evidence="1">Cell membrane</location>
        <topology evidence="1">Multi-pass membrane protein</topology>
    </subcellularLocation>
</comment>
<sequence>MRQQLDRLRQNSFVRSAAVLVGGTAFGQIIALLALPLLTRLYTPQDFSVLAVYAGLLGLMSVAASLRFEIAIPLPEKDSDALTLLVVALSLAALVSCLLAVPALLFPRQLAQLFGQPAFQAYVWLLPIGVMLVSTYSAVQFWATRDKQFALIARTRMVQAVGGAGTQLTFGVLGLAPLGLLIGHMISSGAGAFGLGRRVFADNRTALSRVGWAEMCRLFRDYDRFPKYSSFEAFANIAGIQVPMLIIAATALGPEAGFLVLAMRVMQAPIGLIGSAVGQVYLSRAPDEDRAGRLGVFTANIMGGLIKTGGGPTGFCRRGGSRCVCDRLRGGVASCGSAGGMDDAVVHPSVSRFARVDGLARNEPAEARLLGSAFWPHSARRPGGAGNVHT</sequence>
<feature type="transmembrane region" description="Helical" evidence="6">
    <location>
        <begin position="164"/>
        <end position="186"/>
    </location>
</feature>
<feature type="transmembrane region" description="Helical" evidence="6">
    <location>
        <begin position="12"/>
        <end position="38"/>
    </location>
</feature>
<dbReference type="Pfam" id="PF13440">
    <property type="entry name" value="Polysacc_synt_3"/>
    <property type="match status" value="1"/>
</dbReference>
<evidence type="ECO:0000256" key="4">
    <source>
        <dbReference type="ARBA" id="ARBA00022989"/>
    </source>
</evidence>
<feature type="transmembrane region" description="Helical" evidence="6">
    <location>
        <begin position="50"/>
        <end position="70"/>
    </location>
</feature>
<dbReference type="EMBL" id="SPMY01000071">
    <property type="protein sequence ID" value="NMQ29816.1"/>
    <property type="molecule type" value="Genomic_DNA"/>
</dbReference>
<dbReference type="InterPro" id="IPR050833">
    <property type="entry name" value="Poly_Biosynth_Transport"/>
</dbReference>
<accession>A0ABX1TZW5</accession>
<evidence type="ECO:0000256" key="2">
    <source>
        <dbReference type="ARBA" id="ARBA00022475"/>
    </source>
</evidence>
<dbReference type="PANTHER" id="PTHR30250:SF28">
    <property type="entry name" value="POLYSACCHARIDE BIOSYNTHESIS PROTEIN"/>
    <property type="match status" value="1"/>
</dbReference>
<keyword evidence="3 6" id="KW-0812">Transmembrane</keyword>
<keyword evidence="8" id="KW-1185">Reference proteome</keyword>
<reference evidence="7 8" key="1">
    <citation type="submission" date="2019-03" db="EMBL/GenBank/DDBJ databases">
        <title>Metabolic reconstructions from genomes of highly enriched 'Candidatus Accumulibacter' and 'Candidatus Competibacter' bioreactor populations.</title>
        <authorList>
            <person name="Annavajhala M.K."/>
            <person name="Welles L."/>
            <person name="Abbas B."/>
            <person name="Sorokin D."/>
            <person name="Park H."/>
            <person name="Van Loosdrecht M."/>
            <person name="Chandran K."/>
        </authorList>
    </citation>
    <scope>NUCLEOTIDE SEQUENCE [LARGE SCALE GENOMIC DNA]</scope>
    <source>
        <strain evidence="7 8">SBR_S</strain>
    </source>
</reference>
<gene>
    <name evidence="7" type="ORF">E4Q23_19850</name>
</gene>
<organism evidence="7 8">
    <name type="scientific">Candidatus Accumulibacter phosphatis</name>
    <dbReference type="NCBI Taxonomy" id="327160"/>
    <lineage>
        <taxon>Bacteria</taxon>
        <taxon>Pseudomonadati</taxon>
        <taxon>Pseudomonadota</taxon>
        <taxon>Betaproteobacteria</taxon>
        <taxon>Candidatus Accumulibacter</taxon>
    </lineage>
</organism>
<feature type="transmembrane region" description="Helical" evidence="6">
    <location>
        <begin position="121"/>
        <end position="143"/>
    </location>
</feature>
<evidence type="ECO:0000313" key="7">
    <source>
        <dbReference type="EMBL" id="NMQ29816.1"/>
    </source>
</evidence>
<name>A0ABX1TZW5_9PROT</name>
<evidence type="ECO:0000256" key="6">
    <source>
        <dbReference type="SAM" id="Phobius"/>
    </source>
</evidence>
<feature type="transmembrane region" description="Helical" evidence="6">
    <location>
        <begin position="233"/>
        <end position="261"/>
    </location>
</feature>
<keyword evidence="4 6" id="KW-1133">Transmembrane helix</keyword>
<dbReference type="Proteomes" id="UP000749010">
    <property type="component" value="Unassembled WGS sequence"/>
</dbReference>
<evidence type="ECO:0000256" key="1">
    <source>
        <dbReference type="ARBA" id="ARBA00004651"/>
    </source>
</evidence>
<keyword evidence="2" id="KW-1003">Cell membrane</keyword>
<comment type="caution">
    <text evidence="7">The sequence shown here is derived from an EMBL/GenBank/DDBJ whole genome shotgun (WGS) entry which is preliminary data.</text>
</comment>
<proteinExistence type="predicted"/>
<evidence type="ECO:0000313" key="8">
    <source>
        <dbReference type="Proteomes" id="UP000749010"/>
    </source>
</evidence>